<sequence>MPVPLKNKCPKCGGETELPNSNCINCDYIEYLRSRPGAKNIPSKPFDNDLSQKVYYLPEQENKLVDETYHESTQAQEVAQAENESDKDHKDEIYYISSLIKLTDQIICQHENSEELKDNSDP</sequence>
<gene>
    <name evidence="1" type="ORF">DIABBA_LOCUS7842</name>
</gene>
<dbReference type="AlphaFoldDB" id="A0A9N9T351"/>
<reference evidence="1" key="1">
    <citation type="submission" date="2022-01" db="EMBL/GenBank/DDBJ databases">
        <authorList>
            <person name="King R."/>
        </authorList>
    </citation>
    <scope>NUCLEOTIDE SEQUENCE</scope>
</reference>
<evidence type="ECO:0000313" key="2">
    <source>
        <dbReference type="Proteomes" id="UP001153709"/>
    </source>
</evidence>
<organism evidence="1 2">
    <name type="scientific">Diabrotica balteata</name>
    <name type="common">Banded cucumber beetle</name>
    <dbReference type="NCBI Taxonomy" id="107213"/>
    <lineage>
        <taxon>Eukaryota</taxon>
        <taxon>Metazoa</taxon>
        <taxon>Ecdysozoa</taxon>
        <taxon>Arthropoda</taxon>
        <taxon>Hexapoda</taxon>
        <taxon>Insecta</taxon>
        <taxon>Pterygota</taxon>
        <taxon>Neoptera</taxon>
        <taxon>Endopterygota</taxon>
        <taxon>Coleoptera</taxon>
        <taxon>Polyphaga</taxon>
        <taxon>Cucujiformia</taxon>
        <taxon>Chrysomeloidea</taxon>
        <taxon>Chrysomelidae</taxon>
        <taxon>Galerucinae</taxon>
        <taxon>Diabroticina</taxon>
        <taxon>Diabroticites</taxon>
        <taxon>Diabrotica</taxon>
    </lineage>
</organism>
<keyword evidence="2" id="KW-1185">Reference proteome</keyword>
<dbReference type="Proteomes" id="UP001153709">
    <property type="component" value="Chromosome 5"/>
</dbReference>
<evidence type="ECO:0000313" key="1">
    <source>
        <dbReference type="EMBL" id="CAG9834548.1"/>
    </source>
</evidence>
<name>A0A9N9T351_DIABA</name>
<accession>A0A9N9T351</accession>
<dbReference type="EMBL" id="OU898280">
    <property type="protein sequence ID" value="CAG9834548.1"/>
    <property type="molecule type" value="Genomic_DNA"/>
</dbReference>
<protein>
    <submittedName>
        <fullName evidence="1">Uncharacterized protein</fullName>
    </submittedName>
</protein>
<proteinExistence type="predicted"/>